<sequence length="55" mass="6215">MVLRNTKKEVKMVMPFHQASCTAMMTWLIATKRAFAPSLEDLVAMAFSLVGKLRN</sequence>
<reference evidence="1" key="1">
    <citation type="submission" date="2014-09" db="EMBL/GenBank/DDBJ databases">
        <authorList>
            <person name="Magalhaes I.L.F."/>
            <person name="Oliveira U."/>
            <person name="Santos F.R."/>
            <person name="Vidigal T.H.D.A."/>
            <person name="Brescovit A.D."/>
            <person name="Santos A.J."/>
        </authorList>
    </citation>
    <scope>NUCLEOTIDE SEQUENCE</scope>
    <source>
        <tissue evidence="1">Shoot tissue taken approximately 20 cm above the soil surface</tissue>
    </source>
</reference>
<reference evidence="1" key="2">
    <citation type="journal article" date="2015" name="Data Brief">
        <title>Shoot transcriptome of the giant reed, Arundo donax.</title>
        <authorList>
            <person name="Barrero R.A."/>
            <person name="Guerrero F.D."/>
            <person name="Moolhuijzen P."/>
            <person name="Goolsby J.A."/>
            <person name="Tidwell J."/>
            <person name="Bellgard S.E."/>
            <person name="Bellgard M.I."/>
        </authorList>
    </citation>
    <scope>NUCLEOTIDE SEQUENCE</scope>
    <source>
        <tissue evidence="1">Shoot tissue taken approximately 20 cm above the soil surface</tissue>
    </source>
</reference>
<organism evidence="1">
    <name type="scientific">Arundo donax</name>
    <name type="common">Giant reed</name>
    <name type="synonym">Donax arundinaceus</name>
    <dbReference type="NCBI Taxonomy" id="35708"/>
    <lineage>
        <taxon>Eukaryota</taxon>
        <taxon>Viridiplantae</taxon>
        <taxon>Streptophyta</taxon>
        <taxon>Embryophyta</taxon>
        <taxon>Tracheophyta</taxon>
        <taxon>Spermatophyta</taxon>
        <taxon>Magnoliopsida</taxon>
        <taxon>Liliopsida</taxon>
        <taxon>Poales</taxon>
        <taxon>Poaceae</taxon>
        <taxon>PACMAD clade</taxon>
        <taxon>Arundinoideae</taxon>
        <taxon>Arundineae</taxon>
        <taxon>Arundo</taxon>
    </lineage>
</organism>
<proteinExistence type="predicted"/>
<evidence type="ECO:0000313" key="1">
    <source>
        <dbReference type="EMBL" id="JAD79243.1"/>
    </source>
</evidence>
<accession>A0A0A9CXU3</accession>
<dbReference type="EMBL" id="GBRH01218652">
    <property type="protein sequence ID" value="JAD79243.1"/>
    <property type="molecule type" value="Transcribed_RNA"/>
</dbReference>
<protein>
    <submittedName>
        <fullName evidence="1">Uncharacterized protein</fullName>
    </submittedName>
</protein>
<dbReference type="AlphaFoldDB" id="A0A0A9CXU3"/>
<name>A0A0A9CXU3_ARUDO</name>